<keyword evidence="5 12" id="KW-0001">2Fe-2S</keyword>
<dbReference type="PANTHER" id="PTHR11921">
    <property type="entry name" value="SUCCINATE DEHYDROGENASE IRON-SULFUR PROTEIN"/>
    <property type="match status" value="1"/>
</dbReference>
<comment type="pathway">
    <text evidence="1">Carbohydrate metabolism; tricarboxylic acid cycle; fumarate from succinate (bacterial route): step 1/1.</text>
</comment>
<feature type="domain" description="2Fe-2S ferredoxin-type" evidence="13">
    <location>
        <begin position="15"/>
        <end position="103"/>
    </location>
</feature>
<sequence length="252" mass="28133">MSTQELITQELITQVKIQRYLPEQHNEPYWQTFTVPMDESTSILDALNHIKEEQDPSLSYRWSCRMAICGSCGVMVNGIPKLGCKTFLRDYSGPLKIEPLAHFPIEKDLMVDMDTFLQHLTAVQPYLIPDFINEQPASTEPYKQTPAQLAKYRQFANCINCGLCYSACPQFGLNAEFLGPAALTLAHRYNLDSRDTGKDQRMAQLNSHEGVWGCTFVGFCSEVCPKGVDPAAAVNQGKVEAAKSTLIALFKG</sequence>
<comment type="catalytic activity">
    <reaction evidence="12">
        <text>a menaquinone + succinate = a menaquinol + fumarate</text>
        <dbReference type="Rhea" id="RHEA:27834"/>
        <dbReference type="Rhea" id="RHEA-COMP:9537"/>
        <dbReference type="Rhea" id="RHEA-COMP:9539"/>
        <dbReference type="ChEBI" id="CHEBI:16374"/>
        <dbReference type="ChEBI" id="CHEBI:18151"/>
        <dbReference type="ChEBI" id="CHEBI:29806"/>
        <dbReference type="ChEBI" id="CHEBI:30031"/>
        <dbReference type="EC" id="1.3.5.1"/>
    </reaction>
</comment>
<dbReference type="GO" id="GO:0051538">
    <property type="term" value="F:3 iron, 4 sulfur cluster binding"/>
    <property type="evidence" value="ECO:0007669"/>
    <property type="project" value="UniProtKB-KW"/>
</dbReference>
<dbReference type="GO" id="GO:0009055">
    <property type="term" value="F:electron transfer activity"/>
    <property type="evidence" value="ECO:0007669"/>
    <property type="project" value="InterPro"/>
</dbReference>
<keyword evidence="7" id="KW-0560">Oxidoreductase</keyword>
<keyword evidence="6 12" id="KW-0479">Metal-binding</keyword>
<dbReference type="GO" id="GO:0046872">
    <property type="term" value="F:metal ion binding"/>
    <property type="evidence" value="ECO:0007669"/>
    <property type="project" value="UniProtKB-KW"/>
</dbReference>
<evidence type="ECO:0000256" key="1">
    <source>
        <dbReference type="ARBA" id="ARBA00004894"/>
    </source>
</evidence>
<dbReference type="Gene3D" id="3.10.20.30">
    <property type="match status" value="1"/>
</dbReference>
<dbReference type="InterPro" id="IPR050573">
    <property type="entry name" value="SDH/FRD_Iron-Sulfur"/>
</dbReference>
<evidence type="ECO:0000256" key="10">
    <source>
        <dbReference type="ARBA" id="ARBA00023075"/>
    </source>
</evidence>
<keyword evidence="16" id="KW-1185">Reference proteome</keyword>
<dbReference type="PANTHER" id="PTHR11921:SF29">
    <property type="entry name" value="SUCCINATE DEHYDROGENASE [UBIQUINONE] IRON-SULFUR SUBUNIT, MITOCHONDRIAL"/>
    <property type="match status" value="1"/>
</dbReference>
<comment type="cofactor">
    <cofactor evidence="12">
        <name>[4Fe-4S] cluster</name>
        <dbReference type="ChEBI" id="CHEBI:49883"/>
    </cofactor>
    <text evidence="12">Binds 1 [4Fe-4S] cluster.</text>
</comment>
<protein>
    <recommendedName>
        <fullName evidence="12">Fumarate reductase iron-sulfur subunit</fullName>
        <ecNumber evidence="12">1.3.5.1</ecNumber>
    </recommendedName>
</protein>
<dbReference type="Pfam" id="PF13085">
    <property type="entry name" value="Fer2_3"/>
    <property type="match status" value="1"/>
</dbReference>
<dbReference type="FunFam" id="1.10.1060.10:FF:000002">
    <property type="entry name" value="Succinate dehydrogenase iron-sulfur subunit"/>
    <property type="match status" value="1"/>
</dbReference>
<organism evidence="15 16">
    <name type="scientific">Aliidiomarina minuta</name>
    <dbReference type="NCBI Taxonomy" id="880057"/>
    <lineage>
        <taxon>Bacteria</taxon>
        <taxon>Pseudomonadati</taxon>
        <taxon>Pseudomonadota</taxon>
        <taxon>Gammaproteobacteria</taxon>
        <taxon>Alteromonadales</taxon>
        <taxon>Idiomarinaceae</taxon>
        <taxon>Aliidiomarina</taxon>
    </lineage>
</organism>
<dbReference type="NCBIfam" id="NF004616">
    <property type="entry name" value="PRK05950.1"/>
    <property type="match status" value="1"/>
</dbReference>
<feature type="domain" description="4Fe-4S ferredoxin-type" evidence="14">
    <location>
        <begin position="148"/>
        <end position="178"/>
    </location>
</feature>
<dbReference type="InterPro" id="IPR004489">
    <property type="entry name" value="Succ_DH/fum_Rdtase_Fe-S"/>
</dbReference>
<evidence type="ECO:0000256" key="3">
    <source>
        <dbReference type="ARBA" id="ARBA00022485"/>
    </source>
</evidence>
<comment type="cofactor">
    <cofactor evidence="12">
        <name>[3Fe-4S] cluster</name>
        <dbReference type="ChEBI" id="CHEBI:21137"/>
    </cofactor>
    <text evidence="12">Binds 1 [3Fe-4S] cluster.</text>
</comment>
<dbReference type="GO" id="GO:0051539">
    <property type="term" value="F:4 iron, 4 sulfur cluster binding"/>
    <property type="evidence" value="ECO:0007669"/>
    <property type="project" value="UniProtKB-KW"/>
</dbReference>
<reference evidence="15 16" key="1">
    <citation type="journal article" date="2011" name="Front. Microbiol.">
        <title>Genomic signatures of strain selection and enhancement in Bacillus atrophaeus var. globigii, a historical biowarfare simulant.</title>
        <authorList>
            <person name="Gibbons H.S."/>
            <person name="Broomall S.M."/>
            <person name="McNew L.A."/>
            <person name="Daligault H."/>
            <person name="Chapman C."/>
            <person name="Bruce D."/>
            <person name="Karavis M."/>
            <person name="Krepps M."/>
            <person name="McGregor P.A."/>
            <person name="Hong C."/>
            <person name="Park K.H."/>
            <person name="Akmal A."/>
            <person name="Feldman A."/>
            <person name="Lin J.S."/>
            <person name="Chang W.E."/>
            <person name="Higgs B.W."/>
            <person name="Demirev P."/>
            <person name="Lindquist J."/>
            <person name="Liem A."/>
            <person name="Fochler E."/>
            <person name="Read T.D."/>
            <person name="Tapia R."/>
            <person name="Johnson S."/>
            <person name="Bishop-Lilly K.A."/>
            <person name="Detter C."/>
            <person name="Han C."/>
            <person name="Sozhamannan S."/>
            <person name="Rosenzweig C.N."/>
            <person name="Skowronski E.W."/>
        </authorList>
    </citation>
    <scope>NUCLEOTIDE SEQUENCE [LARGE SCALE GENOMIC DNA]</scope>
    <source>
        <strain evidence="15 16">MLST1</strain>
    </source>
</reference>
<evidence type="ECO:0000259" key="13">
    <source>
        <dbReference type="PROSITE" id="PS51085"/>
    </source>
</evidence>
<dbReference type="Gene3D" id="1.10.1060.10">
    <property type="entry name" value="Alpha-helical ferredoxin"/>
    <property type="match status" value="1"/>
</dbReference>
<keyword evidence="4" id="KW-0816">Tricarboxylic acid cycle</keyword>
<evidence type="ECO:0000256" key="7">
    <source>
        <dbReference type="ARBA" id="ARBA00023002"/>
    </source>
</evidence>
<dbReference type="EC" id="1.3.5.1" evidence="12"/>
<name>A0A432W617_9GAMM</name>
<evidence type="ECO:0000313" key="15">
    <source>
        <dbReference type="EMBL" id="RUO25482.1"/>
    </source>
</evidence>
<keyword evidence="10" id="KW-0830">Ubiquinone</keyword>
<dbReference type="NCBIfam" id="NF009051">
    <property type="entry name" value="PRK12385.1"/>
    <property type="match status" value="1"/>
</dbReference>
<dbReference type="CDD" id="cd00207">
    <property type="entry name" value="fer2"/>
    <property type="match status" value="1"/>
</dbReference>
<dbReference type="InterPro" id="IPR009051">
    <property type="entry name" value="Helical_ferredxn"/>
</dbReference>
<evidence type="ECO:0000256" key="2">
    <source>
        <dbReference type="ARBA" id="ARBA00009433"/>
    </source>
</evidence>
<proteinExistence type="inferred from homology"/>
<accession>A0A432W617</accession>
<dbReference type="AlphaFoldDB" id="A0A432W617"/>
<dbReference type="GO" id="GO:0006099">
    <property type="term" value="P:tricarboxylic acid cycle"/>
    <property type="evidence" value="ECO:0007669"/>
    <property type="project" value="UniProtKB-KW"/>
</dbReference>
<dbReference type="Proteomes" id="UP000288293">
    <property type="component" value="Unassembled WGS sequence"/>
</dbReference>
<keyword evidence="11 12" id="KW-0003">3Fe-4S</keyword>
<evidence type="ECO:0000256" key="6">
    <source>
        <dbReference type="ARBA" id="ARBA00022723"/>
    </source>
</evidence>
<dbReference type="SUPFAM" id="SSF54292">
    <property type="entry name" value="2Fe-2S ferredoxin-like"/>
    <property type="match status" value="1"/>
</dbReference>
<dbReference type="GO" id="GO:0022904">
    <property type="term" value="P:respiratory electron transport chain"/>
    <property type="evidence" value="ECO:0007669"/>
    <property type="project" value="TreeGrafter"/>
</dbReference>
<comment type="similarity">
    <text evidence="2 12">Belongs to the succinate dehydrogenase/fumarate reductase iron-sulfur protein family.</text>
</comment>
<evidence type="ECO:0000313" key="16">
    <source>
        <dbReference type="Proteomes" id="UP000288293"/>
    </source>
</evidence>
<gene>
    <name evidence="15" type="ORF">CWE09_01730</name>
</gene>
<dbReference type="PROSITE" id="PS51379">
    <property type="entry name" value="4FE4S_FER_2"/>
    <property type="match status" value="1"/>
</dbReference>
<dbReference type="InterPro" id="IPR025192">
    <property type="entry name" value="Succ_DH/fum_Rdtase_N"/>
</dbReference>
<dbReference type="InterPro" id="IPR001041">
    <property type="entry name" value="2Fe-2S_ferredoxin-type"/>
</dbReference>
<dbReference type="GO" id="GO:0051537">
    <property type="term" value="F:2 iron, 2 sulfur cluster binding"/>
    <property type="evidence" value="ECO:0007669"/>
    <property type="project" value="UniProtKB-KW"/>
</dbReference>
<evidence type="ECO:0000259" key="14">
    <source>
        <dbReference type="PROSITE" id="PS51379"/>
    </source>
</evidence>
<dbReference type="InterPro" id="IPR017900">
    <property type="entry name" value="4Fe4S_Fe_S_CS"/>
</dbReference>
<dbReference type="Pfam" id="PF13183">
    <property type="entry name" value="Fer4_8"/>
    <property type="match status" value="1"/>
</dbReference>
<dbReference type="EMBL" id="PIPL01000001">
    <property type="protein sequence ID" value="RUO25482.1"/>
    <property type="molecule type" value="Genomic_DNA"/>
</dbReference>
<comment type="caution">
    <text evidence="15">The sequence shown here is derived from an EMBL/GenBank/DDBJ whole genome shotgun (WGS) entry which is preliminary data.</text>
</comment>
<dbReference type="PROSITE" id="PS51085">
    <property type="entry name" value="2FE2S_FER_2"/>
    <property type="match status" value="1"/>
</dbReference>
<dbReference type="PROSITE" id="PS00198">
    <property type="entry name" value="4FE4S_FER_1"/>
    <property type="match status" value="1"/>
</dbReference>
<evidence type="ECO:0000256" key="4">
    <source>
        <dbReference type="ARBA" id="ARBA00022532"/>
    </source>
</evidence>
<dbReference type="PROSITE" id="PS00197">
    <property type="entry name" value="2FE2S_FER_1"/>
    <property type="match status" value="1"/>
</dbReference>
<dbReference type="InterPro" id="IPR012675">
    <property type="entry name" value="Beta-grasp_dom_sf"/>
</dbReference>
<dbReference type="NCBIfam" id="TIGR00384">
    <property type="entry name" value="dhsB"/>
    <property type="match status" value="1"/>
</dbReference>
<dbReference type="SUPFAM" id="SSF46548">
    <property type="entry name" value="alpha-helical ferredoxin"/>
    <property type="match status" value="1"/>
</dbReference>
<dbReference type="InterPro" id="IPR017896">
    <property type="entry name" value="4Fe4S_Fe-S-bd"/>
</dbReference>
<evidence type="ECO:0000256" key="9">
    <source>
        <dbReference type="ARBA" id="ARBA00023014"/>
    </source>
</evidence>
<dbReference type="InterPro" id="IPR036010">
    <property type="entry name" value="2Fe-2S_ferredoxin-like_sf"/>
</dbReference>
<dbReference type="RefSeq" id="WP_126802183.1">
    <property type="nucleotide sequence ID" value="NZ_PIPL01000001.1"/>
</dbReference>
<evidence type="ECO:0000256" key="11">
    <source>
        <dbReference type="ARBA" id="ARBA00023291"/>
    </source>
</evidence>
<keyword evidence="8 12" id="KW-0408">Iron</keyword>
<keyword evidence="9 12" id="KW-0411">Iron-sulfur</keyword>
<evidence type="ECO:0000256" key="5">
    <source>
        <dbReference type="ARBA" id="ARBA00022714"/>
    </source>
</evidence>
<evidence type="ECO:0000256" key="12">
    <source>
        <dbReference type="RuleBase" id="RU361237"/>
    </source>
</evidence>
<comment type="cofactor">
    <cofactor evidence="12">
        <name>[2Fe-2S] cluster</name>
        <dbReference type="ChEBI" id="CHEBI:190135"/>
    </cofactor>
    <text evidence="12">Binds 1 [2Fe-2S] cluster.</text>
</comment>
<dbReference type="GO" id="GO:0008177">
    <property type="term" value="F:succinate dehydrogenase (quinone) activity"/>
    <property type="evidence" value="ECO:0007669"/>
    <property type="project" value="UniProtKB-EC"/>
</dbReference>
<keyword evidence="3 12" id="KW-0004">4Fe-4S</keyword>
<dbReference type="OrthoDB" id="9804391at2"/>
<dbReference type="InterPro" id="IPR006058">
    <property type="entry name" value="2Fe2S_fd_BS"/>
</dbReference>
<evidence type="ECO:0000256" key="8">
    <source>
        <dbReference type="ARBA" id="ARBA00023004"/>
    </source>
</evidence>